<dbReference type="Proteomes" id="UP000295313">
    <property type="component" value="Unassembled WGS sequence"/>
</dbReference>
<dbReference type="EMBL" id="SOEO01000001">
    <property type="protein sequence ID" value="TDX86564.1"/>
    <property type="molecule type" value="Genomic_DNA"/>
</dbReference>
<sequence>MVYEHGGLALNLFKLKAIKMEKDKHGGYLVFEFHNFVREIEVKKGSGIWEDRSYENSPVSQYFDNWADLELHYHEWTGLWFEWTGYIQRGDEALWRKQNGFEDGWWDEAQEEERKKRQ</sequence>
<organism evidence="1 2">
    <name type="scientific">Epilithonimonas xixisoli</name>
    <dbReference type="NCBI Taxonomy" id="1476462"/>
    <lineage>
        <taxon>Bacteria</taxon>
        <taxon>Pseudomonadati</taxon>
        <taxon>Bacteroidota</taxon>
        <taxon>Flavobacteriia</taxon>
        <taxon>Flavobacteriales</taxon>
        <taxon>Weeksellaceae</taxon>
        <taxon>Chryseobacterium group</taxon>
        <taxon>Epilithonimonas</taxon>
    </lineage>
</organism>
<dbReference type="AlphaFoldDB" id="A0A4R8IA70"/>
<reference evidence="1 2" key="1">
    <citation type="submission" date="2019-03" db="EMBL/GenBank/DDBJ databases">
        <title>Genomic Encyclopedia of Type Strains, Phase III (KMG-III): the genomes of soil and plant-associated and newly described type strains.</title>
        <authorList>
            <person name="Whitman W."/>
        </authorList>
    </citation>
    <scope>NUCLEOTIDE SEQUENCE [LARGE SCALE GENOMIC DNA]</scope>
    <source>
        <strain evidence="1 2">CGMCC 1.12802</strain>
    </source>
</reference>
<accession>A0A4R8IA70</accession>
<dbReference type="OrthoDB" id="1264607at2"/>
<evidence type="ECO:0000313" key="1">
    <source>
        <dbReference type="EMBL" id="TDX86564.1"/>
    </source>
</evidence>
<evidence type="ECO:0000313" key="2">
    <source>
        <dbReference type="Proteomes" id="UP000295313"/>
    </source>
</evidence>
<comment type="caution">
    <text evidence="1">The sequence shown here is derived from an EMBL/GenBank/DDBJ whole genome shotgun (WGS) entry which is preliminary data.</text>
</comment>
<gene>
    <name evidence="1" type="ORF">B0I22_0698</name>
</gene>
<proteinExistence type="predicted"/>
<protein>
    <submittedName>
        <fullName evidence="1">Uncharacterized protein</fullName>
    </submittedName>
</protein>
<name>A0A4R8IA70_9FLAO</name>
<dbReference type="RefSeq" id="WP_133943221.1">
    <property type="nucleotide sequence ID" value="NZ_SOEO01000001.1"/>
</dbReference>
<keyword evidence="2" id="KW-1185">Reference proteome</keyword>